<dbReference type="SUPFAM" id="SSF55781">
    <property type="entry name" value="GAF domain-like"/>
    <property type="match status" value="1"/>
</dbReference>
<dbReference type="RefSeq" id="WP_187760167.1">
    <property type="nucleotide sequence ID" value="NZ_CP061038.1"/>
</dbReference>
<dbReference type="SMART" id="SM00065">
    <property type="entry name" value="GAF"/>
    <property type="match status" value="1"/>
</dbReference>
<feature type="domain" description="GAF" evidence="1">
    <location>
        <begin position="19"/>
        <end position="167"/>
    </location>
</feature>
<name>A0A7H0LDR7_9SPHN</name>
<dbReference type="Proteomes" id="UP000516148">
    <property type="component" value="Chromosome"/>
</dbReference>
<dbReference type="Pfam" id="PF01590">
    <property type="entry name" value="GAF"/>
    <property type="match status" value="1"/>
</dbReference>
<dbReference type="AlphaFoldDB" id="A0A7H0LDR7"/>
<dbReference type="KEGG" id="spap:H3Z74_13505"/>
<evidence type="ECO:0000313" key="3">
    <source>
        <dbReference type="Proteomes" id="UP000516148"/>
    </source>
</evidence>
<evidence type="ECO:0000259" key="1">
    <source>
        <dbReference type="SMART" id="SM00065"/>
    </source>
</evidence>
<dbReference type="InterPro" id="IPR029016">
    <property type="entry name" value="GAF-like_dom_sf"/>
</dbReference>
<dbReference type="EMBL" id="CP061038">
    <property type="protein sequence ID" value="QNQ07820.1"/>
    <property type="molecule type" value="Genomic_DNA"/>
</dbReference>
<reference evidence="2 3" key="1">
    <citation type="submission" date="2020-09" db="EMBL/GenBank/DDBJ databases">
        <title>Sphingomonas sp., a new species isolated from pork steak.</title>
        <authorList>
            <person name="Heidler von Heilborn D."/>
        </authorList>
    </citation>
    <scope>NUCLEOTIDE SEQUENCE [LARGE SCALE GENOMIC DNA]</scope>
    <source>
        <strain evidence="3">S8-3T</strain>
    </source>
</reference>
<keyword evidence="3" id="KW-1185">Reference proteome</keyword>
<proteinExistence type="predicted"/>
<organism evidence="2 3">
    <name type="scientific">Sphingomonas alpina</name>
    <dbReference type="NCBI Taxonomy" id="653931"/>
    <lineage>
        <taxon>Bacteria</taxon>
        <taxon>Pseudomonadati</taxon>
        <taxon>Pseudomonadota</taxon>
        <taxon>Alphaproteobacteria</taxon>
        <taxon>Sphingomonadales</taxon>
        <taxon>Sphingomonadaceae</taxon>
        <taxon>Sphingomonas</taxon>
    </lineage>
</organism>
<protein>
    <submittedName>
        <fullName evidence="2">GAF domain-containing protein</fullName>
    </submittedName>
</protein>
<dbReference type="InterPro" id="IPR003018">
    <property type="entry name" value="GAF"/>
</dbReference>
<sequence>MTTGSPLSPDLAADVAAVQRMDVVRTILADVCRITGMGFAAVARVTDGRWIACQVQDDIGFGLDAGEELEVRTTICDEIRDSRLRVYIDHVRDEPAWRTHPTPIMYGFQSYISVPIVRADGSFFGTLCAIDPEPRSVSLKAVVASIEEFAARIGRELDAMLGSRSSADVSAPAG</sequence>
<accession>A0A7H0LDR7</accession>
<evidence type="ECO:0000313" key="2">
    <source>
        <dbReference type="EMBL" id="QNQ07820.1"/>
    </source>
</evidence>
<gene>
    <name evidence="2" type="ORF">H3Z74_13505</name>
</gene>
<dbReference type="Gene3D" id="3.30.450.40">
    <property type="match status" value="1"/>
</dbReference>